<dbReference type="GO" id="GO:0032259">
    <property type="term" value="P:methylation"/>
    <property type="evidence" value="ECO:0007669"/>
    <property type="project" value="UniProtKB-KW"/>
</dbReference>
<dbReference type="SUPFAM" id="SSF75217">
    <property type="entry name" value="alpha/beta knot"/>
    <property type="match status" value="1"/>
</dbReference>
<dbReference type="GO" id="GO:0008173">
    <property type="term" value="F:RNA methyltransferase activity"/>
    <property type="evidence" value="ECO:0007669"/>
    <property type="project" value="InterPro"/>
</dbReference>
<evidence type="ECO:0000313" key="5">
    <source>
        <dbReference type="EMBL" id="TBW21987.1"/>
    </source>
</evidence>
<dbReference type="OrthoDB" id="9794400at2"/>
<proteinExistence type="inferred from homology"/>
<dbReference type="SMART" id="SM00967">
    <property type="entry name" value="SpoU_sub_bind"/>
    <property type="match status" value="1"/>
</dbReference>
<dbReference type="Pfam" id="PF00588">
    <property type="entry name" value="SpoU_methylase"/>
    <property type="match status" value="1"/>
</dbReference>
<keyword evidence="3 5" id="KW-0808">Transferase</keyword>
<evidence type="ECO:0000256" key="2">
    <source>
        <dbReference type="ARBA" id="ARBA00022603"/>
    </source>
</evidence>
<dbReference type="InterPro" id="IPR001537">
    <property type="entry name" value="SpoU_MeTrfase"/>
</dbReference>
<dbReference type="GO" id="GO:0005737">
    <property type="term" value="C:cytoplasm"/>
    <property type="evidence" value="ECO:0007669"/>
    <property type="project" value="UniProtKB-ARBA"/>
</dbReference>
<name>A0A4Q9V017_9ACTO</name>
<organism evidence="5 6">
    <name type="scientific">Arcanobacterium bovis</name>
    <dbReference type="NCBI Taxonomy" id="2529275"/>
    <lineage>
        <taxon>Bacteria</taxon>
        <taxon>Bacillati</taxon>
        <taxon>Actinomycetota</taxon>
        <taxon>Actinomycetes</taxon>
        <taxon>Actinomycetales</taxon>
        <taxon>Actinomycetaceae</taxon>
        <taxon>Arcanobacterium</taxon>
    </lineage>
</organism>
<evidence type="ECO:0000313" key="6">
    <source>
        <dbReference type="Proteomes" id="UP000293036"/>
    </source>
</evidence>
<sequence length="281" mass="30578">MPRKYTDEMTGQLKKVLGLFRRSNRYRYWQAVVEGPQAVRELLQFSPELIRDVYATETALNAHPDIDRLLNQHDPYTHILTDELCNRLSSDAQGVLAVINIADEPNFDDVLASSRLAVMAVSGADPGNVGTIIRSADAAGANAVILGSGSVDAMNPKVIRSSVGSVFHLPIIEDEHLADVVSRARAHGFTVLLADGGGQYNLNDLADAASRAHFEGRVIEGLDLRAKTLWLVGNEAHGFTAEQRELADYIVSVPMWGHTESLNVAMATTLCVYASAQAQNR</sequence>
<dbReference type="InterPro" id="IPR051259">
    <property type="entry name" value="rRNA_Methyltransferase"/>
</dbReference>
<comment type="caution">
    <text evidence="5">The sequence shown here is derived from an EMBL/GenBank/DDBJ whole genome shotgun (WGS) entry which is preliminary data.</text>
</comment>
<dbReference type="PANTHER" id="PTHR43191:SF2">
    <property type="entry name" value="RRNA METHYLTRANSFERASE 3, MITOCHONDRIAL"/>
    <property type="match status" value="1"/>
</dbReference>
<dbReference type="InterPro" id="IPR013123">
    <property type="entry name" value="SpoU_subst-bd"/>
</dbReference>
<dbReference type="EMBL" id="SJDT01000003">
    <property type="protein sequence ID" value="TBW21987.1"/>
    <property type="molecule type" value="Genomic_DNA"/>
</dbReference>
<comment type="similarity">
    <text evidence="1">Belongs to the class IV-like SAM-binding methyltransferase superfamily. RNA methyltransferase TrmH family.</text>
</comment>
<feature type="domain" description="RNA 2-O ribose methyltransferase substrate binding" evidence="4">
    <location>
        <begin position="32"/>
        <end position="105"/>
    </location>
</feature>
<gene>
    <name evidence="5" type="ORF">EZJ44_03875</name>
</gene>
<dbReference type="InterPro" id="IPR029026">
    <property type="entry name" value="tRNA_m1G_MTases_N"/>
</dbReference>
<dbReference type="InterPro" id="IPR029064">
    <property type="entry name" value="Ribosomal_eL30-like_sf"/>
</dbReference>
<keyword evidence="6" id="KW-1185">Reference proteome</keyword>
<dbReference type="Proteomes" id="UP000293036">
    <property type="component" value="Unassembled WGS sequence"/>
</dbReference>
<dbReference type="GO" id="GO:0003723">
    <property type="term" value="F:RNA binding"/>
    <property type="evidence" value="ECO:0007669"/>
    <property type="project" value="InterPro"/>
</dbReference>
<dbReference type="InterPro" id="IPR029028">
    <property type="entry name" value="Alpha/beta_knot_MTases"/>
</dbReference>
<accession>A0A4Q9V017</accession>
<dbReference type="CDD" id="cd18095">
    <property type="entry name" value="SpoU-like_rRNA-MTase"/>
    <property type="match status" value="1"/>
</dbReference>
<evidence type="ECO:0000259" key="4">
    <source>
        <dbReference type="SMART" id="SM00967"/>
    </source>
</evidence>
<dbReference type="GO" id="GO:0006396">
    <property type="term" value="P:RNA processing"/>
    <property type="evidence" value="ECO:0007669"/>
    <property type="project" value="InterPro"/>
</dbReference>
<dbReference type="AlphaFoldDB" id="A0A4Q9V017"/>
<dbReference type="Gene3D" id="3.30.1330.30">
    <property type="match status" value="1"/>
</dbReference>
<keyword evidence="2 5" id="KW-0489">Methyltransferase</keyword>
<reference evidence="5 6" key="1">
    <citation type="submission" date="2019-02" db="EMBL/GenBank/DDBJ databases">
        <title>Arcanobacterium bovis sp. nov., isolated from the milk of a cow with mastitis.</title>
        <authorList>
            <person name="Sammra O."/>
            <person name="Foster G."/>
            <person name="Hassan A."/>
            <person name="Alssahen M."/>
            <person name="Laemmler C."/>
            <person name="Borowiak M."/>
            <person name="Malorny B."/>
            <person name="Abdulmawjood A."/>
        </authorList>
    </citation>
    <scope>NUCLEOTIDE SEQUENCE [LARGE SCALE GENOMIC DNA]</scope>
    <source>
        <strain evidence="5 6">C605018/01/1</strain>
    </source>
</reference>
<protein>
    <submittedName>
        <fullName evidence="5">RNA methyltransferase</fullName>
    </submittedName>
</protein>
<dbReference type="Gene3D" id="3.40.1280.10">
    <property type="match status" value="1"/>
</dbReference>
<evidence type="ECO:0000256" key="3">
    <source>
        <dbReference type="ARBA" id="ARBA00022679"/>
    </source>
</evidence>
<evidence type="ECO:0000256" key="1">
    <source>
        <dbReference type="ARBA" id="ARBA00007228"/>
    </source>
</evidence>
<dbReference type="PANTHER" id="PTHR43191">
    <property type="entry name" value="RRNA METHYLTRANSFERASE 3"/>
    <property type="match status" value="1"/>
</dbReference>
<dbReference type="SUPFAM" id="SSF55315">
    <property type="entry name" value="L30e-like"/>
    <property type="match status" value="1"/>
</dbReference>